<evidence type="ECO:0000313" key="5">
    <source>
        <dbReference type="Proteomes" id="UP000197138"/>
    </source>
</evidence>
<sequence length="229" mass="25436">MFNGPAIEALRARGKGPIAKNPTRVEAVTGFLWMRAMATLERKNNGLTRPSIFTHAVNLRQRMNPPLSGPIGNVLWIAAACYRRSRSHHTGEDVLPSVVGELRGAISKVDSDFVLGLRRDKSLIRSSLEKAIEVGLSEDGADSFLCSSWCRFGFYDTDFGWGRPIWVSNIGLRKSTFLNSILLVDTRSGDGIEAWVTMDEQEMALLQEDPELRAFAYVNPSPLIINTKL</sequence>
<keyword evidence="3" id="KW-0012">Acyltransferase</keyword>
<name>A0A218WQ51_PUNGR</name>
<dbReference type="Proteomes" id="UP000197138">
    <property type="component" value="Unassembled WGS sequence"/>
</dbReference>
<protein>
    <recommendedName>
        <fullName evidence="6">Stemmadenine O-acetyltransferase-like</fullName>
    </recommendedName>
</protein>
<comment type="similarity">
    <text evidence="1">Belongs to the plant acyltransferase family.</text>
</comment>
<evidence type="ECO:0000313" key="4">
    <source>
        <dbReference type="EMBL" id="OWM74753.1"/>
    </source>
</evidence>
<dbReference type="Gene3D" id="3.30.559.10">
    <property type="entry name" value="Chloramphenicol acetyltransferase-like domain"/>
    <property type="match status" value="1"/>
</dbReference>
<evidence type="ECO:0008006" key="6">
    <source>
        <dbReference type="Google" id="ProtNLM"/>
    </source>
</evidence>
<reference evidence="5" key="1">
    <citation type="journal article" date="2017" name="Plant J.">
        <title>The pomegranate (Punica granatum L.) genome and the genomics of punicalagin biosynthesis.</title>
        <authorList>
            <person name="Qin G."/>
            <person name="Xu C."/>
            <person name="Ming R."/>
            <person name="Tang H."/>
            <person name="Guyot R."/>
            <person name="Kramer E.M."/>
            <person name="Hu Y."/>
            <person name="Yi X."/>
            <person name="Qi Y."/>
            <person name="Xu X."/>
            <person name="Gao Z."/>
            <person name="Pan H."/>
            <person name="Jian J."/>
            <person name="Tian Y."/>
            <person name="Yue Z."/>
            <person name="Xu Y."/>
        </authorList>
    </citation>
    <scope>NUCLEOTIDE SEQUENCE [LARGE SCALE GENOMIC DNA]</scope>
    <source>
        <strain evidence="5">cv. Dabenzi</strain>
    </source>
</reference>
<dbReference type="GO" id="GO:0016746">
    <property type="term" value="F:acyltransferase activity"/>
    <property type="evidence" value="ECO:0007669"/>
    <property type="project" value="UniProtKB-KW"/>
</dbReference>
<evidence type="ECO:0000256" key="3">
    <source>
        <dbReference type="ARBA" id="ARBA00023315"/>
    </source>
</evidence>
<dbReference type="PANTHER" id="PTHR31623">
    <property type="entry name" value="F21J9.9"/>
    <property type="match status" value="1"/>
</dbReference>
<comment type="caution">
    <text evidence="4">The sequence shown here is derived from an EMBL/GenBank/DDBJ whole genome shotgun (WGS) entry which is preliminary data.</text>
</comment>
<gene>
    <name evidence="4" type="ORF">CDL15_Pgr004520</name>
</gene>
<accession>A0A218WQ51</accession>
<dbReference type="PANTHER" id="PTHR31623:SF110">
    <property type="entry name" value="VINORINE SYNTHASE-LIKE"/>
    <property type="match status" value="1"/>
</dbReference>
<dbReference type="EMBL" id="MTKT01003433">
    <property type="protein sequence ID" value="OWM74753.1"/>
    <property type="molecule type" value="Genomic_DNA"/>
</dbReference>
<proteinExistence type="inferred from homology"/>
<evidence type="ECO:0000256" key="1">
    <source>
        <dbReference type="ARBA" id="ARBA00009861"/>
    </source>
</evidence>
<dbReference type="Pfam" id="PF02458">
    <property type="entry name" value="Transferase"/>
    <property type="match status" value="1"/>
</dbReference>
<evidence type="ECO:0000256" key="2">
    <source>
        <dbReference type="ARBA" id="ARBA00022679"/>
    </source>
</evidence>
<dbReference type="AlphaFoldDB" id="A0A218WQ51"/>
<dbReference type="InterPro" id="IPR023213">
    <property type="entry name" value="CAT-like_dom_sf"/>
</dbReference>
<keyword evidence="2" id="KW-0808">Transferase</keyword>
<organism evidence="4 5">
    <name type="scientific">Punica granatum</name>
    <name type="common">Pomegranate</name>
    <dbReference type="NCBI Taxonomy" id="22663"/>
    <lineage>
        <taxon>Eukaryota</taxon>
        <taxon>Viridiplantae</taxon>
        <taxon>Streptophyta</taxon>
        <taxon>Embryophyta</taxon>
        <taxon>Tracheophyta</taxon>
        <taxon>Spermatophyta</taxon>
        <taxon>Magnoliopsida</taxon>
        <taxon>eudicotyledons</taxon>
        <taxon>Gunneridae</taxon>
        <taxon>Pentapetalae</taxon>
        <taxon>rosids</taxon>
        <taxon>malvids</taxon>
        <taxon>Myrtales</taxon>
        <taxon>Lythraceae</taxon>
        <taxon>Punica</taxon>
    </lineage>
</organism>